<reference evidence="1" key="1">
    <citation type="submission" date="2024-03" db="EMBL/GenBank/DDBJ databases">
        <title>Whole genome sequecning of epiphytes from Marcgravia umbellata leaves.</title>
        <authorList>
            <person name="Kumar G."/>
            <person name="Savka M.A."/>
        </authorList>
    </citation>
    <scope>NUCLEOTIDE SEQUENCE</scope>
    <source>
        <strain evidence="1">RIT_BL5</strain>
    </source>
</reference>
<accession>A0ACC6PFT3</accession>
<proteinExistence type="predicted"/>
<protein>
    <submittedName>
        <fullName evidence="1">Helix-turn-helix domain-containing protein</fullName>
    </submittedName>
</protein>
<name>A0ACC6PFT3_9BACL</name>
<dbReference type="EMBL" id="JBBKAR010000045">
    <property type="protein sequence ID" value="MEJ8305740.1"/>
    <property type="molecule type" value="Genomic_DNA"/>
</dbReference>
<evidence type="ECO:0000313" key="1">
    <source>
        <dbReference type="EMBL" id="MEJ8305740.1"/>
    </source>
</evidence>
<sequence length="184" mass="20702">MESINLILSQNLKNLRAERKLSLDKLADLTGISKTMLGQIERGESSPSLTTVWKIANGLKVSFTSLIVEAPADAVVVRREAIQVLEDSERKYRLYPVFPYDAERSFEVYTVEIDPGGTLGAEPHREGTEELITLFSGILELEIAGELYTLHAGDAIRFRADRPHRYLNPGPDPVRLSMTIRYRD</sequence>
<evidence type="ECO:0000313" key="2">
    <source>
        <dbReference type="Proteomes" id="UP001380953"/>
    </source>
</evidence>
<keyword evidence="2" id="KW-1185">Reference proteome</keyword>
<gene>
    <name evidence="1" type="ORF">WKI47_17665</name>
</gene>
<dbReference type="Proteomes" id="UP001380953">
    <property type="component" value="Unassembled WGS sequence"/>
</dbReference>
<comment type="caution">
    <text evidence="1">The sequence shown here is derived from an EMBL/GenBank/DDBJ whole genome shotgun (WGS) entry which is preliminary data.</text>
</comment>
<organism evidence="1 2">
    <name type="scientific">Saccharibacillus sacchari</name>
    <dbReference type="NCBI Taxonomy" id="456493"/>
    <lineage>
        <taxon>Bacteria</taxon>
        <taxon>Bacillati</taxon>
        <taxon>Bacillota</taxon>
        <taxon>Bacilli</taxon>
        <taxon>Bacillales</taxon>
        <taxon>Paenibacillaceae</taxon>
        <taxon>Saccharibacillus</taxon>
    </lineage>
</organism>